<sequence>MKQKYPFKVNWCEICDQGWVEIVRYSGNNNLFVKCRECDSKWDTPLDSNDVNKASLPLDRPIKRPTIQEVKERGWDKYIQIF</sequence>
<protein>
    <submittedName>
        <fullName evidence="1">Uncharacterized protein</fullName>
    </submittedName>
</protein>
<evidence type="ECO:0000313" key="2">
    <source>
        <dbReference type="Proteomes" id="UP000514716"/>
    </source>
</evidence>
<reference evidence="1 2" key="1">
    <citation type="submission" date="2020-07" db="EMBL/GenBank/DDBJ databases">
        <title>Screening of a cold-adapted Planococcus bacterium producing protease in traditional shrimp paste and protease identification by genome sequencing.</title>
        <authorList>
            <person name="Gao R."/>
            <person name="Leng W."/>
            <person name="Chu Q."/>
            <person name="Wu X."/>
            <person name="Liu H."/>
            <person name="Li X."/>
        </authorList>
    </citation>
    <scope>NUCLEOTIDE SEQUENCE [LARGE SCALE GENOMIC DNA]</scope>
    <source>
        <strain evidence="1 2">XJ11</strain>
    </source>
</reference>
<dbReference type="RefSeq" id="WP_182093380.1">
    <property type="nucleotide sequence ID" value="NZ_CP059540.1"/>
</dbReference>
<dbReference type="AlphaFoldDB" id="A0A7D7MED2"/>
<gene>
    <name evidence="1" type="ORF">H1Q58_08220</name>
</gene>
<accession>A0A7D7MED2</accession>
<name>A0A7D7MED2_PLAMR</name>
<evidence type="ECO:0000313" key="1">
    <source>
        <dbReference type="EMBL" id="QMT18929.1"/>
    </source>
</evidence>
<dbReference type="EMBL" id="CP059540">
    <property type="protein sequence ID" value="QMT18929.1"/>
    <property type="molecule type" value="Genomic_DNA"/>
</dbReference>
<dbReference type="Proteomes" id="UP000514716">
    <property type="component" value="Chromosome"/>
</dbReference>
<organism evidence="1 2">
    <name type="scientific">Planococcus maritimus</name>
    <dbReference type="NCBI Taxonomy" id="192421"/>
    <lineage>
        <taxon>Bacteria</taxon>
        <taxon>Bacillati</taxon>
        <taxon>Bacillota</taxon>
        <taxon>Bacilli</taxon>
        <taxon>Bacillales</taxon>
        <taxon>Caryophanaceae</taxon>
        <taxon>Planococcus</taxon>
    </lineage>
</organism>
<proteinExistence type="predicted"/>
<keyword evidence="2" id="KW-1185">Reference proteome</keyword>
<dbReference type="KEGG" id="pdec:H1Q58_08220"/>